<evidence type="ECO:0000256" key="1">
    <source>
        <dbReference type="SAM" id="MobiDB-lite"/>
    </source>
</evidence>
<proteinExistence type="predicted"/>
<comment type="caution">
    <text evidence="2">The sequence shown here is derived from an EMBL/GenBank/DDBJ whole genome shotgun (WGS) entry which is preliminary data.</text>
</comment>
<evidence type="ECO:0000313" key="3">
    <source>
        <dbReference type="Proteomes" id="UP000048965"/>
    </source>
</evidence>
<reference evidence="2 3" key="2">
    <citation type="journal article" date="2015" name="Stand. Genomic Sci.">
        <title>Draft genome sequence of marine-derived Streptomyces sp. TP-A0598, a producer of anti-MRSA antibiotic lydicamycins.</title>
        <authorList>
            <person name="Komaki H."/>
            <person name="Ichikawa N."/>
            <person name="Hosoyama A."/>
            <person name="Fujita N."/>
            <person name="Igarashi Y."/>
        </authorList>
    </citation>
    <scope>NUCLEOTIDE SEQUENCE [LARGE SCALE GENOMIC DNA]</scope>
    <source>
        <strain evidence="2 3">NBRC 110027</strain>
    </source>
</reference>
<accession>A0A0P4RHR7</accession>
<gene>
    <name evidence="2" type="ORF">TPA0598_17_00040</name>
</gene>
<evidence type="ECO:0000313" key="2">
    <source>
        <dbReference type="EMBL" id="GAO13023.1"/>
    </source>
</evidence>
<feature type="region of interest" description="Disordered" evidence="1">
    <location>
        <begin position="1"/>
        <end position="30"/>
    </location>
</feature>
<organism evidence="2 3">
    <name type="scientific">Streptomyces lydicamycinicus</name>
    <dbReference type="NCBI Taxonomy" id="1546107"/>
    <lineage>
        <taxon>Bacteria</taxon>
        <taxon>Bacillati</taxon>
        <taxon>Actinomycetota</taxon>
        <taxon>Actinomycetes</taxon>
        <taxon>Kitasatosporales</taxon>
        <taxon>Streptomycetaceae</taxon>
        <taxon>Streptomyces</taxon>
    </lineage>
</organism>
<protein>
    <submittedName>
        <fullName evidence="2">Uncharacterized protein</fullName>
    </submittedName>
</protein>
<name>A0A0P4RHR7_9ACTN</name>
<reference evidence="3" key="1">
    <citation type="submission" date="2014-09" db="EMBL/GenBank/DDBJ databases">
        <title>Whole genome shotgun sequence of Streptomyces sp. NBRC 110027.</title>
        <authorList>
            <person name="Komaki H."/>
            <person name="Ichikawa N."/>
            <person name="Katano-Makiyama Y."/>
            <person name="Hosoyama A."/>
            <person name="Hashimoto M."/>
            <person name="Uohara A."/>
            <person name="Kitahashi Y."/>
            <person name="Ohji S."/>
            <person name="Kimura A."/>
            <person name="Yamazoe A."/>
            <person name="Igarashi Y."/>
            <person name="Fujita N."/>
        </authorList>
    </citation>
    <scope>NUCLEOTIDE SEQUENCE [LARGE SCALE GENOMIC DNA]</scope>
    <source>
        <strain evidence="3">NBRC 110027</strain>
    </source>
</reference>
<dbReference type="AlphaFoldDB" id="A0A0P4RHR7"/>
<sequence length="105" mass="12022">MMPKRTNYRAAADRSAATPPRPREHARRTTPVRTTLDLTPELHMDLKQWCNATAVQLRMPDVPLAAVLRQLVQLLAVEDIEDQDHEEFRALLAERVRDRIAEQAG</sequence>
<keyword evidence="3" id="KW-1185">Reference proteome</keyword>
<dbReference type="EMBL" id="BBNO01000017">
    <property type="protein sequence ID" value="GAO13023.1"/>
    <property type="molecule type" value="Genomic_DNA"/>
</dbReference>
<dbReference type="Proteomes" id="UP000048965">
    <property type="component" value="Unassembled WGS sequence"/>
</dbReference>